<proteinExistence type="predicted"/>
<gene>
    <name evidence="2" type="ORF">OKA104_LOCUS52489</name>
</gene>
<accession>A0A820QG13</accession>
<feature type="region of interest" description="Disordered" evidence="1">
    <location>
        <begin position="1"/>
        <end position="25"/>
    </location>
</feature>
<dbReference type="EMBL" id="CAJOAY010030615">
    <property type="protein sequence ID" value="CAF4420427.1"/>
    <property type="molecule type" value="Genomic_DNA"/>
</dbReference>
<reference evidence="2" key="1">
    <citation type="submission" date="2021-02" db="EMBL/GenBank/DDBJ databases">
        <authorList>
            <person name="Nowell W R."/>
        </authorList>
    </citation>
    <scope>NUCLEOTIDE SEQUENCE</scope>
</reference>
<comment type="caution">
    <text evidence="2">The sequence shown here is derived from an EMBL/GenBank/DDBJ whole genome shotgun (WGS) entry which is preliminary data.</text>
</comment>
<name>A0A820QG13_9BILA</name>
<dbReference type="AlphaFoldDB" id="A0A820QG13"/>
<feature type="non-terminal residue" evidence="2">
    <location>
        <position position="1"/>
    </location>
</feature>
<dbReference type="Proteomes" id="UP000663881">
    <property type="component" value="Unassembled WGS sequence"/>
</dbReference>
<evidence type="ECO:0000256" key="1">
    <source>
        <dbReference type="SAM" id="MobiDB-lite"/>
    </source>
</evidence>
<organism evidence="2 3">
    <name type="scientific">Adineta steineri</name>
    <dbReference type="NCBI Taxonomy" id="433720"/>
    <lineage>
        <taxon>Eukaryota</taxon>
        <taxon>Metazoa</taxon>
        <taxon>Spiralia</taxon>
        <taxon>Gnathifera</taxon>
        <taxon>Rotifera</taxon>
        <taxon>Eurotatoria</taxon>
        <taxon>Bdelloidea</taxon>
        <taxon>Adinetida</taxon>
        <taxon>Adinetidae</taxon>
        <taxon>Adineta</taxon>
    </lineage>
</organism>
<protein>
    <submittedName>
        <fullName evidence="2">Uncharacterized protein</fullName>
    </submittedName>
</protein>
<evidence type="ECO:0000313" key="2">
    <source>
        <dbReference type="EMBL" id="CAF4420427.1"/>
    </source>
</evidence>
<sequence length="25" mass="2745">ISSFEKQTAMLNESSNVEEGTTKVD</sequence>
<feature type="compositionally biased region" description="Polar residues" evidence="1">
    <location>
        <begin position="1"/>
        <end position="19"/>
    </location>
</feature>
<evidence type="ECO:0000313" key="3">
    <source>
        <dbReference type="Proteomes" id="UP000663881"/>
    </source>
</evidence>